<evidence type="ECO:0000256" key="1">
    <source>
        <dbReference type="SAM" id="Phobius"/>
    </source>
</evidence>
<dbReference type="AlphaFoldDB" id="A0AAN6UIZ6"/>
<keyword evidence="3" id="KW-1185">Reference proteome</keyword>
<protein>
    <submittedName>
        <fullName evidence="2">Uncharacterized protein</fullName>
    </submittedName>
</protein>
<organism evidence="2 3">
    <name type="scientific">Trichocladium antarcticum</name>
    <dbReference type="NCBI Taxonomy" id="1450529"/>
    <lineage>
        <taxon>Eukaryota</taxon>
        <taxon>Fungi</taxon>
        <taxon>Dikarya</taxon>
        <taxon>Ascomycota</taxon>
        <taxon>Pezizomycotina</taxon>
        <taxon>Sordariomycetes</taxon>
        <taxon>Sordariomycetidae</taxon>
        <taxon>Sordariales</taxon>
        <taxon>Chaetomiaceae</taxon>
        <taxon>Trichocladium</taxon>
    </lineage>
</organism>
<feature type="transmembrane region" description="Helical" evidence="1">
    <location>
        <begin position="90"/>
        <end position="113"/>
    </location>
</feature>
<gene>
    <name evidence="2" type="ORF">BT67DRAFT_34694</name>
</gene>
<reference evidence="2" key="1">
    <citation type="journal article" date="2023" name="Mol. Phylogenet. Evol.">
        <title>Genome-scale phylogeny and comparative genomics of the fungal order Sordariales.</title>
        <authorList>
            <person name="Hensen N."/>
            <person name="Bonometti L."/>
            <person name="Westerberg I."/>
            <person name="Brannstrom I.O."/>
            <person name="Guillou S."/>
            <person name="Cros-Aarteil S."/>
            <person name="Calhoun S."/>
            <person name="Haridas S."/>
            <person name="Kuo A."/>
            <person name="Mondo S."/>
            <person name="Pangilinan J."/>
            <person name="Riley R."/>
            <person name="LaButti K."/>
            <person name="Andreopoulos B."/>
            <person name="Lipzen A."/>
            <person name="Chen C."/>
            <person name="Yan M."/>
            <person name="Daum C."/>
            <person name="Ng V."/>
            <person name="Clum A."/>
            <person name="Steindorff A."/>
            <person name="Ohm R.A."/>
            <person name="Martin F."/>
            <person name="Silar P."/>
            <person name="Natvig D.O."/>
            <person name="Lalanne C."/>
            <person name="Gautier V."/>
            <person name="Ament-Velasquez S.L."/>
            <person name="Kruys A."/>
            <person name="Hutchinson M.I."/>
            <person name="Powell A.J."/>
            <person name="Barry K."/>
            <person name="Miller A.N."/>
            <person name="Grigoriev I.V."/>
            <person name="Debuchy R."/>
            <person name="Gladieux P."/>
            <person name="Hiltunen Thoren M."/>
            <person name="Johannesson H."/>
        </authorList>
    </citation>
    <scope>NUCLEOTIDE SEQUENCE</scope>
    <source>
        <strain evidence="2">CBS 123565</strain>
    </source>
</reference>
<sequence>MPGPFIKPWFRYSKPNEDEVAIASIAWGATLACSVMSAAQAVRQTRRSWRRLQKANGYIVLVWLEWMANVVMGIITFCLLRGIYDLSFEFLFTILSLWCFQVHCLFQIIINRIGFLVEPGRRMRLLRWGVFGFLCALNISVFTIWIPAQLQINSTYMAINEVWDRVEKALICVVDLGLNLTFACLVRSQLINFGLNKYKKLYYFNLCMMSLSVSTDVRAGTPWLLGWT</sequence>
<keyword evidence="1" id="KW-0812">Transmembrane</keyword>
<comment type="caution">
    <text evidence="2">The sequence shown here is derived from an EMBL/GenBank/DDBJ whole genome shotgun (WGS) entry which is preliminary data.</text>
</comment>
<dbReference type="PANTHER" id="PTHR35179:SF2">
    <property type="entry name" value="START DOMAIN-CONTAINING PROTEIN"/>
    <property type="match status" value="1"/>
</dbReference>
<name>A0AAN6UIZ6_9PEZI</name>
<reference evidence="2" key="2">
    <citation type="submission" date="2023-05" db="EMBL/GenBank/DDBJ databases">
        <authorList>
            <consortium name="Lawrence Berkeley National Laboratory"/>
            <person name="Steindorff A."/>
            <person name="Hensen N."/>
            <person name="Bonometti L."/>
            <person name="Westerberg I."/>
            <person name="Brannstrom I.O."/>
            <person name="Guillou S."/>
            <person name="Cros-Aarteil S."/>
            <person name="Calhoun S."/>
            <person name="Haridas S."/>
            <person name="Kuo A."/>
            <person name="Mondo S."/>
            <person name="Pangilinan J."/>
            <person name="Riley R."/>
            <person name="Labutti K."/>
            <person name="Andreopoulos B."/>
            <person name="Lipzen A."/>
            <person name="Chen C."/>
            <person name="Yanf M."/>
            <person name="Daum C."/>
            <person name="Ng V."/>
            <person name="Clum A."/>
            <person name="Ohm R."/>
            <person name="Martin F."/>
            <person name="Silar P."/>
            <person name="Natvig D."/>
            <person name="Lalanne C."/>
            <person name="Gautier V."/>
            <person name="Ament-Velasquez S.L."/>
            <person name="Kruys A."/>
            <person name="Hutchinson M.I."/>
            <person name="Powell A.J."/>
            <person name="Barry K."/>
            <person name="Miller A.N."/>
            <person name="Grigoriev I.V."/>
            <person name="Debuchy R."/>
            <person name="Gladieux P."/>
            <person name="Thoren M.H."/>
            <person name="Johannesson H."/>
        </authorList>
    </citation>
    <scope>NUCLEOTIDE SEQUENCE</scope>
    <source>
        <strain evidence="2">CBS 123565</strain>
    </source>
</reference>
<evidence type="ECO:0000313" key="3">
    <source>
        <dbReference type="Proteomes" id="UP001304895"/>
    </source>
</evidence>
<keyword evidence="1" id="KW-0472">Membrane</keyword>
<dbReference type="EMBL" id="MU853410">
    <property type="protein sequence ID" value="KAK4133902.1"/>
    <property type="molecule type" value="Genomic_DNA"/>
</dbReference>
<evidence type="ECO:0000313" key="2">
    <source>
        <dbReference type="EMBL" id="KAK4133902.1"/>
    </source>
</evidence>
<keyword evidence="1" id="KW-1133">Transmembrane helix</keyword>
<feature type="transmembrane region" description="Helical" evidence="1">
    <location>
        <begin position="20"/>
        <end position="39"/>
    </location>
</feature>
<feature type="transmembrane region" description="Helical" evidence="1">
    <location>
        <begin position="125"/>
        <end position="148"/>
    </location>
</feature>
<dbReference type="PROSITE" id="PS51257">
    <property type="entry name" value="PROKAR_LIPOPROTEIN"/>
    <property type="match status" value="1"/>
</dbReference>
<proteinExistence type="predicted"/>
<dbReference type="Proteomes" id="UP001304895">
    <property type="component" value="Unassembled WGS sequence"/>
</dbReference>
<dbReference type="PANTHER" id="PTHR35179">
    <property type="entry name" value="PROTEIN CBG02620"/>
    <property type="match status" value="1"/>
</dbReference>
<feature type="transmembrane region" description="Helical" evidence="1">
    <location>
        <begin position="60"/>
        <end position="84"/>
    </location>
</feature>
<accession>A0AAN6UIZ6</accession>